<gene>
    <name evidence="1" type="ORF">PT974_01602</name>
</gene>
<keyword evidence="2" id="KW-1185">Reference proteome</keyword>
<dbReference type="EMBL" id="JAVFKD010000001">
    <property type="protein sequence ID" value="KAK5999211.1"/>
    <property type="molecule type" value="Genomic_DNA"/>
</dbReference>
<comment type="caution">
    <text evidence="1">The sequence shown here is derived from an EMBL/GenBank/DDBJ whole genome shotgun (WGS) entry which is preliminary data.</text>
</comment>
<protein>
    <recommendedName>
        <fullName evidence="3">F-box domain-containing protein</fullName>
    </recommendedName>
</protein>
<name>A0ABR0T5I4_9HYPO</name>
<proteinExistence type="predicted"/>
<organism evidence="1 2">
    <name type="scientific">Cladobotryum mycophilum</name>
    <dbReference type="NCBI Taxonomy" id="491253"/>
    <lineage>
        <taxon>Eukaryota</taxon>
        <taxon>Fungi</taxon>
        <taxon>Dikarya</taxon>
        <taxon>Ascomycota</taxon>
        <taxon>Pezizomycotina</taxon>
        <taxon>Sordariomycetes</taxon>
        <taxon>Hypocreomycetidae</taxon>
        <taxon>Hypocreales</taxon>
        <taxon>Hypocreaceae</taxon>
        <taxon>Cladobotryum</taxon>
    </lineage>
</organism>
<evidence type="ECO:0008006" key="3">
    <source>
        <dbReference type="Google" id="ProtNLM"/>
    </source>
</evidence>
<accession>A0ABR0T5I4</accession>
<evidence type="ECO:0000313" key="1">
    <source>
        <dbReference type="EMBL" id="KAK5999211.1"/>
    </source>
</evidence>
<dbReference type="Proteomes" id="UP001338125">
    <property type="component" value="Unassembled WGS sequence"/>
</dbReference>
<evidence type="ECO:0000313" key="2">
    <source>
        <dbReference type="Proteomes" id="UP001338125"/>
    </source>
</evidence>
<reference evidence="1 2" key="1">
    <citation type="submission" date="2024-01" db="EMBL/GenBank/DDBJ databases">
        <title>Complete genome of Cladobotryum mycophilum ATHUM6906.</title>
        <authorList>
            <person name="Christinaki A.C."/>
            <person name="Myridakis A.I."/>
            <person name="Kouvelis V.N."/>
        </authorList>
    </citation>
    <scope>NUCLEOTIDE SEQUENCE [LARGE SCALE GENOMIC DNA]</scope>
    <source>
        <strain evidence="1 2">ATHUM6906</strain>
    </source>
</reference>
<sequence length="669" mass="76649">MDSDNGRDSDNEEDIPTNSLKAFYRHCVEESERRFDEYCFPGQCGLCRFSFSHQDEAIAVNNTGETSIVLRLSLFANYEHGGNVSRNSHGHYQTHPERCGKEKSKRAIACHPDCLRLLSSSPRQGVLKALSHSFESPRVERRARRDGLQSKLASRLAGTWPNLPYELRYHIAGYLLSEYAVVLSDAAWKRRGSVSTRLVMNMPIRATSMYFEGIKYVTSLKNVGAEDDAHGEIVYDPKMHQQVDTIYVQENHLGIKQVCFTHLGQEAPIVDKVPGFWWKTLEIPEPDSELEVESDGMKLRCLVKPVDMSANEKIALDEPRRLERTHLRHYPFHHTPESNIWPSRMNCLELNDPDIIGLSVRWSYSWARNGPTAFYAHKATNDTAIYSMPDRSDIMRAGTYFWLYFPIQPGERITELYRRMSAAPHKKGGDEGTALAIITSRGRQFFVGHETATLWQQSVHWNLMELLPQEGTTTVYLDNRPDAGLLAMAFDSPTPSLEAFRRRVDTLPERICVDESGLRDEFFMSTSVSLENVVALIPCYARRPGRPPIIMGIIFQYADGHQDCLGSIRLDRLGDSLVVDSTQNMWLGFGKVVYMNTSFMFSIRFSPPTHAERHDLPYWHPYNPMEWSDVPWTGRLDWWITGRHCQIRHDDHPISPAIGFEESTRNIDK</sequence>